<feature type="region of interest" description="Disordered" evidence="1">
    <location>
        <begin position="1633"/>
        <end position="1653"/>
    </location>
</feature>
<evidence type="ECO:0000313" key="4">
    <source>
        <dbReference type="EMBL" id="TQV87767.1"/>
    </source>
</evidence>
<dbReference type="InterPro" id="IPR025295">
    <property type="entry name" value="eCIS_core_dom"/>
</dbReference>
<accession>A0A545UE60</accession>
<keyword evidence="5" id="KW-1185">Reference proteome</keyword>
<evidence type="ECO:0000313" key="5">
    <source>
        <dbReference type="Proteomes" id="UP000315439"/>
    </source>
</evidence>
<sequence>MNKNVCQNKQASRGNNVRKVFARQHKTRRLIMGNRNRADKFEQQADRSANAFVRGEQNISSHLSPVEPSALTVSASRAEFLPSTLQNDLESAFATDLSAIRVHRDFVANNVVDNMNARAFASGSHIYFGSHQFDPTGIAGQRLLAHEIAHSIQQTGRVTQVSNYRQRVTDIQGSGIPQCWSIPLETTPNLPDIEAVLKYHDDNAPAGKIKTLINRLLINHRQAIRDKKIPEFWNARANHVVDNTNDPVFALKFSDITDIEVLSALYDGLKRADHFSTAAKILNQFPDVKTTYFSAETYNHLIELNITKLQPIKDHFYKLWYTSAWFGRATPRFMLDRTFAFLMNPAAKLSRQIIDSTQKLTEDTAEKELKRRHDFNAKENELYFMTVLIASEIEEYRYDLLREAYNETRFAPEFNFKNRAHLKASILKTLEKKLIKHNADKRARVSTFLAKKDRAHTFGKKEISIEAELLIIDDFLTAVARMVKFAYGFWTAGYDVRKIANHVDFKDLALDGIQVIKILNKYAPGLYAAINTFVFGILEREGNNGLLEPVAFDLKRKKLIKDFTKGVIKTQDKIKLPGVNKIERNLADKFFDALPTNKDGRRNFSFDTKIAEKRLPTAVQGVVAWGFIIAQELLEKAKDFNLTKDKQISKSQKSFDANASAADIREIYRLRFAEKINNISQSVGWNDWSMLAENVIHGHEISSEAIYFASDWKKDEIAQVGVIRADFSNRKGESIGGIEPLGKQDLFTFLMAEDYRQTSRYINKELENKEGDYPLIGEPLLNEAVKKARKDYRPERYLITEFDWVRPYKIEKGQIKNKNITPSWVLIGQHPLTRKRFSERNAQVPQKLYWMANRTYDRQRKKFICVLWLIPSPINLLERIQQIDAVNDLLISRLQLILDPKNQKKFSNINELLKHLPPIQNELKSGTGFKDGTKDSVKKNATVETITREQLKALKLEVWWKILDFVKASLFFISDPKFLKMLRNAITSTDLIKKLKQEREDAFKQLRLDERKALSHERRRHIETRLRPALENYKDTSFDKYRIPGDKGVTIKRLLAEEVASRLSFLIFRIGNAEEREGHTALAVLEMAETIKDKLGGEDSLNVIHDWLPLIDVAVAWTQDTKKGGDVQFRETYVVREEEGKGNLYNERVNHLKDVLKNMTKVLREKIMEWGIIGTPGDGTVENTGHIHAKGRESRKMGRGYSFTINGISWEVLEVKKKFRFHPAAFPLKSSLSNSGSVAGSILFIDGKEYSKGATRPNTLLMYIRRDDSVNPLPVYADKHEWILTDLTWAAHMQATVAQLQDLAEAIEFAGKLVLDLAEFFPVAGQAVAATRLIGAATQLMKSDLPKMMDDLVKNPHELLKKVQLQLEARLSVDNLVQYLIFSNDNNIGLKISENKPKPLRGGGTSSRRWRRLARKLQRIVAGVTRIFARVQDNVQDRRQGVEHLVQNSPHASFIIAFIADHYHEVLGVLSRLNQISGYTDFLSAKNSFSEKDIKEKMDKMIGKMGSLELPADILPLEEIIHALIDIVGHRLGGKYKLGIRILLALLDAVGATDKIVGGISNLIKSAFAKATGGSTITDTILPVWRKKIVPKIETEINKGQKTVADVLEELFGFFNIDLDLAEPEAKIRLRGNEFPSADPNEGPMSQPSLESDVKTGLKQSGLSSLDQSQTGQLLNRLPGLGGEPLSDQFKKDIEARFGQDFSDVRIHHSTAFTDMMKAIQANALTSGSHIFMSDRLNGDSETKRVLYHELAHVVQQTGARPLGKKNTRMPKLGTSRKGIKFDPKAEAEADAVAAAAMKGDARPVTLSPNSVGVQPSMIELFGIRFLRQLTDIGSIEDEVADIDSSGTTNDGRLIGRDVRHAVAGVGARLKAIFASPSKNGGLTIKKSMTKKFHTQYAQIKKQLQASQATIDNAIEDIAIRASFIARPARNGKPPTMGLDVGDFTRRLERYILGKTGILLDLGASVTGRGSKKRFKDTRKPYKWARIRFVFLPAIHGNNKLWKDLLKKKFPSETDEVRGRWRRNLRAVLRDLGTSVSVWDDNYQLKNNVYTAAEKLGELKSAPGLDASSLPPKNDYLNTDTEDVTPGGIGNIRLHLGTYEQKTKQQKGRERESHHITQYLLVQYFHNGSSGSPPPADQNIKGFPLAEKHPDAYPGLEVDANNRPTKFLGSKTVEISELEDGRGKKMPTILLARPTHRRGNLHINPKADDFEGTNISTQGAALNHVYTNLLPGTLKKKEQEVAAGNAPYSDWKKLIKNKESTVKGQIYRAMQGTYKYMRNYMQGQLKKGLVTNEKNYYNDLFATKNPSSTEKPMKTKDMEDIWAKAVSHNNQGRKGYKGMSKYGWVGS</sequence>
<evidence type="ECO:0000256" key="1">
    <source>
        <dbReference type="SAM" id="MobiDB-lite"/>
    </source>
</evidence>
<feature type="domain" description="eCIS core" evidence="2">
    <location>
        <begin position="81"/>
        <end position="156"/>
    </location>
</feature>
<proteinExistence type="predicted"/>
<dbReference type="EMBL" id="VIKS01000006">
    <property type="protein sequence ID" value="TQV87767.1"/>
    <property type="molecule type" value="Genomic_DNA"/>
</dbReference>
<feature type="domain" description="Novel toxin 14" evidence="3">
    <location>
        <begin position="2026"/>
        <end position="2205"/>
    </location>
</feature>
<gene>
    <name evidence="4" type="ORF">FLL46_10295</name>
</gene>
<feature type="domain" description="eCIS core" evidence="2">
    <location>
        <begin position="1685"/>
        <end position="1760"/>
    </location>
</feature>
<name>A0A545UE60_9GAMM</name>
<dbReference type="RefSeq" id="WP_142893428.1">
    <property type="nucleotide sequence ID" value="NZ_ML660163.1"/>
</dbReference>
<comment type="caution">
    <text evidence="4">The sequence shown here is derived from an EMBL/GenBank/DDBJ whole genome shotgun (WGS) entry which is preliminary data.</text>
</comment>
<dbReference type="Pfam" id="PF13699">
    <property type="entry name" value="eCIS_core"/>
    <property type="match status" value="2"/>
</dbReference>
<feature type="region of interest" description="Disordered" evidence="1">
    <location>
        <begin position="2064"/>
        <end position="2088"/>
    </location>
</feature>
<evidence type="ECO:0000259" key="2">
    <source>
        <dbReference type="Pfam" id="PF13699"/>
    </source>
</evidence>
<dbReference type="InterPro" id="IPR029120">
    <property type="entry name" value="Ntox14"/>
</dbReference>
<protein>
    <submittedName>
        <fullName evidence="4">DUF4157 domain-containing protein</fullName>
    </submittedName>
</protein>
<evidence type="ECO:0000259" key="3">
    <source>
        <dbReference type="Pfam" id="PF15522"/>
    </source>
</evidence>
<dbReference type="Pfam" id="PF15522">
    <property type="entry name" value="Ntox14"/>
    <property type="match status" value="1"/>
</dbReference>
<dbReference type="Proteomes" id="UP000315439">
    <property type="component" value="Unassembled WGS sequence"/>
</dbReference>
<organism evidence="4 5">
    <name type="scientific">Aliikangiella coralliicola</name>
    <dbReference type="NCBI Taxonomy" id="2592383"/>
    <lineage>
        <taxon>Bacteria</taxon>
        <taxon>Pseudomonadati</taxon>
        <taxon>Pseudomonadota</taxon>
        <taxon>Gammaproteobacteria</taxon>
        <taxon>Oceanospirillales</taxon>
        <taxon>Pleioneaceae</taxon>
        <taxon>Aliikangiella</taxon>
    </lineage>
</organism>
<dbReference type="OrthoDB" id="292792at2"/>
<reference evidence="4 5" key="1">
    <citation type="submission" date="2019-07" db="EMBL/GenBank/DDBJ databases">
        <title>Draft genome for Aliikangiella sp. M105.</title>
        <authorList>
            <person name="Wang G."/>
        </authorList>
    </citation>
    <scope>NUCLEOTIDE SEQUENCE [LARGE SCALE GENOMIC DNA]</scope>
    <source>
        <strain evidence="4 5">M105</strain>
    </source>
</reference>